<organism evidence="2">
    <name type="scientific">marine sediment metagenome</name>
    <dbReference type="NCBI Taxonomy" id="412755"/>
    <lineage>
        <taxon>unclassified sequences</taxon>
        <taxon>metagenomes</taxon>
        <taxon>ecological metagenomes</taxon>
    </lineage>
</organism>
<accession>A0A0F9JEC6</accession>
<protein>
    <recommendedName>
        <fullName evidence="3">Glycosyl transferase family 1 domain-containing protein</fullName>
    </recommendedName>
</protein>
<comment type="caution">
    <text evidence="2">The sequence shown here is derived from an EMBL/GenBank/DDBJ whole genome shotgun (WGS) entry which is preliminary data.</text>
</comment>
<proteinExistence type="predicted"/>
<evidence type="ECO:0008006" key="3">
    <source>
        <dbReference type="Google" id="ProtNLM"/>
    </source>
</evidence>
<gene>
    <name evidence="2" type="ORF">LCGC14_1835600</name>
</gene>
<dbReference type="Gene3D" id="3.40.50.2000">
    <property type="entry name" value="Glycogen Phosphorylase B"/>
    <property type="match status" value="1"/>
</dbReference>
<name>A0A0F9JEC6_9ZZZZ</name>
<sequence length="355" mass="38655">MSISLMVVGDGFAQPTGLARIARDLTARLRQNADSLGIEVSAVGWQPPLSPFQRDWYLGHQDSEGWGAQALSVWWAERVDPRTIGVVLTVWDPARCHGLRQANLTNAHWWGYFPIDAEGVRGSLQWGPAAETVQAYDRVLGYGRFGAKVLETDDYLPHGIDTQVFYPRIDQAGWEAIEFLAPVVQANSILVGCVAANQPRKDFALLFAAVAKMREVDRGVRLWLHTDTQIGAWAIPQLAADYGLQRALIVTTSLTDDQLAAAYTWCAVTIAPGLGEGFGKGPTPWSARCSRPRTSRTRRGERSGGAAGNRGWCGPTAWGPCRDCAGRACGLGGRSGFGRGWRSYEETLGQGVQGR</sequence>
<dbReference type="SUPFAM" id="SSF53756">
    <property type="entry name" value="UDP-Glycosyltransferase/glycogen phosphorylase"/>
    <property type="match status" value="1"/>
</dbReference>
<dbReference type="EMBL" id="LAZR01018195">
    <property type="protein sequence ID" value="KKL97327.1"/>
    <property type="molecule type" value="Genomic_DNA"/>
</dbReference>
<feature type="region of interest" description="Disordered" evidence="1">
    <location>
        <begin position="282"/>
        <end position="309"/>
    </location>
</feature>
<evidence type="ECO:0000256" key="1">
    <source>
        <dbReference type="SAM" id="MobiDB-lite"/>
    </source>
</evidence>
<feature type="compositionally biased region" description="Basic residues" evidence="1">
    <location>
        <begin position="290"/>
        <end position="299"/>
    </location>
</feature>
<dbReference type="AlphaFoldDB" id="A0A0F9JEC6"/>
<evidence type="ECO:0000313" key="2">
    <source>
        <dbReference type="EMBL" id="KKL97327.1"/>
    </source>
</evidence>
<reference evidence="2" key="1">
    <citation type="journal article" date="2015" name="Nature">
        <title>Complex archaea that bridge the gap between prokaryotes and eukaryotes.</title>
        <authorList>
            <person name="Spang A."/>
            <person name="Saw J.H."/>
            <person name="Jorgensen S.L."/>
            <person name="Zaremba-Niedzwiedzka K."/>
            <person name="Martijn J."/>
            <person name="Lind A.E."/>
            <person name="van Eijk R."/>
            <person name="Schleper C."/>
            <person name="Guy L."/>
            <person name="Ettema T.J."/>
        </authorList>
    </citation>
    <scope>NUCLEOTIDE SEQUENCE</scope>
</reference>